<dbReference type="CTD" id="78774554"/>
<comment type="caution">
    <text evidence="1">The sequence shown here is derived from an EMBL/GenBank/DDBJ whole genome shotgun (WGS) entry which is preliminary data.</text>
</comment>
<reference evidence="1 2" key="1">
    <citation type="submission" date="2019-12" db="EMBL/GenBank/DDBJ databases">
        <title>Chromosome-level assembly of the Caenorhabditis remanei genome.</title>
        <authorList>
            <person name="Teterina A.A."/>
            <person name="Willis J.H."/>
            <person name="Phillips P.C."/>
        </authorList>
    </citation>
    <scope>NUCLEOTIDE SEQUENCE [LARGE SCALE GENOMIC DNA]</scope>
    <source>
        <strain evidence="1 2">PX506</strain>
        <tissue evidence="1">Whole organism</tissue>
    </source>
</reference>
<accession>A0A6A5HKA8</accession>
<proteinExistence type="predicted"/>
<name>A0A6A5HKA8_CAERE</name>
<gene>
    <name evidence="1" type="ORF">GCK72_007915</name>
</gene>
<evidence type="ECO:0000313" key="1">
    <source>
        <dbReference type="EMBL" id="KAF1767955.1"/>
    </source>
</evidence>
<protein>
    <recommendedName>
        <fullName evidence="3">F-box associated domain-containing protein</fullName>
    </recommendedName>
</protein>
<dbReference type="EMBL" id="WUAV01000002">
    <property type="protein sequence ID" value="KAF1767955.1"/>
    <property type="molecule type" value="Genomic_DNA"/>
</dbReference>
<dbReference type="RefSeq" id="XP_053590726.1">
    <property type="nucleotide sequence ID" value="XM_053726532.1"/>
</dbReference>
<evidence type="ECO:0000313" key="2">
    <source>
        <dbReference type="Proteomes" id="UP000483820"/>
    </source>
</evidence>
<dbReference type="KEGG" id="crq:GCK72_007915"/>
<dbReference type="Proteomes" id="UP000483820">
    <property type="component" value="Chromosome II"/>
</dbReference>
<dbReference type="AlphaFoldDB" id="A0A6A5HKA8"/>
<organism evidence="1 2">
    <name type="scientific">Caenorhabditis remanei</name>
    <name type="common">Caenorhabditis vulgaris</name>
    <dbReference type="NCBI Taxonomy" id="31234"/>
    <lineage>
        <taxon>Eukaryota</taxon>
        <taxon>Metazoa</taxon>
        <taxon>Ecdysozoa</taxon>
        <taxon>Nematoda</taxon>
        <taxon>Chromadorea</taxon>
        <taxon>Rhabditida</taxon>
        <taxon>Rhabditina</taxon>
        <taxon>Rhabditomorpha</taxon>
        <taxon>Rhabditoidea</taxon>
        <taxon>Rhabditidae</taxon>
        <taxon>Peloderinae</taxon>
        <taxon>Caenorhabditis</taxon>
    </lineage>
</organism>
<evidence type="ECO:0008006" key="3">
    <source>
        <dbReference type="Google" id="ProtNLM"/>
    </source>
</evidence>
<dbReference type="GeneID" id="78774554"/>
<sequence>MLQKPVIINCKDLELILFAPRSFINYYTGLRNRNLVLNHENSSNFHINDLRMLVENWKTSDRPIGSSFCYFSLESDRYFNMDSLELQGTFPVEIERNATKMRGIGMKMDDNRVLFLYHGRHPVGFWYHPALKMEVVASGSKKKNEDSKP</sequence>